<dbReference type="PANTHER" id="PTHR10153">
    <property type="entry name" value="SMALL CONDUCTANCE CALCIUM-ACTIVATED POTASSIUM CHANNEL"/>
    <property type="match status" value="1"/>
</dbReference>
<dbReference type="OrthoDB" id="73653at2759"/>
<keyword evidence="6" id="KW-1185">Reference proteome</keyword>
<evidence type="ECO:0000259" key="3">
    <source>
        <dbReference type="Pfam" id="PF02888"/>
    </source>
</evidence>
<dbReference type="GO" id="GO:0005516">
    <property type="term" value="F:calmodulin binding"/>
    <property type="evidence" value="ECO:0007669"/>
    <property type="project" value="InterPro"/>
</dbReference>
<name>A0A210PE88_MIZYE</name>
<keyword evidence="2" id="KW-0812">Transmembrane</keyword>
<dbReference type="Pfam" id="PF07885">
    <property type="entry name" value="Ion_trans_2"/>
    <property type="match status" value="1"/>
</dbReference>
<dbReference type="AlphaFoldDB" id="A0A210PE88"/>
<feature type="transmembrane region" description="Helical" evidence="2">
    <location>
        <begin position="119"/>
        <end position="142"/>
    </location>
</feature>
<feature type="transmembrane region" description="Helical" evidence="2">
    <location>
        <begin position="250"/>
        <end position="274"/>
    </location>
</feature>
<dbReference type="EMBL" id="NEDP02076750">
    <property type="protein sequence ID" value="OWF34771.1"/>
    <property type="molecule type" value="Genomic_DNA"/>
</dbReference>
<keyword evidence="5" id="KW-0406">Ion transport</keyword>
<feature type="domain" description="Calmodulin-binding" evidence="3">
    <location>
        <begin position="364"/>
        <end position="433"/>
    </location>
</feature>
<dbReference type="InterPro" id="IPR013099">
    <property type="entry name" value="K_chnl_dom"/>
</dbReference>
<dbReference type="SUPFAM" id="SSF81324">
    <property type="entry name" value="Voltage-gated potassium channels"/>
    <property type="match status" value="1"/>
</dbReference>
<evidence type="ECO:0000256" key="1">
    <source>
        <dbReference type="SAM" id="Coils"/>
    </source>
</evidence>
<sequence>MDKYIDIRMRIRHIVQSAVSKMTGSSLVEDPGIPLVDRRNGKYNKYMADDNTSQTDLVSTLTPASKFDNISYRLSRRKNLIKRRRHVVSLEFILALIGIVFMLVETELFFQHVITKEDAISLVLKSCISISTVFLLMAVIAYHVTGIQLHMTDNSLEDWRLAVTFPWTYLKIGCELLICAIHPFPSSITIPGLNPDGKTKMVSIDPILSILMLLRLYLVGKFMVVNSRLLTDTATQSLGALNKVKINTAFVFKALMSSNPGTVLVSIMLAILIVDTWAMRTCEVYYHPDEAHSSFFNAMWMIAITFLTVGYGDIYPNSYCGRFVAVTTGLMGVGTTALLVAVLASKLEQSRAEKYVHNFVSRAQLDKQRKHAAADTIKYVIQLWRLRRQDADDSRKRIRLHGKLLQAIANMRDAKNEKACIGESAIGFIEVAKSVDEVFETVEGIQENQKGMKAKINEMESKMDDLANKMDAVYHAITHR</sequence>
<feature type="transmembrane region" description="Helical" evidence="2">
    <location>
        <begin position="323"/>
        <end position="344"/>
    </location>
</feature>
<keyword evidence="2" id="KW-0472">Membrane</keyword>
<dbReference type="GO" id="GO:0016286">
    <property type="term" value="F:small conductance calcium-activated potassium channel activity"/>
    <property type="evidence" value="ECO:0007669"/>
    <property type="project" value="InterPro"/>
</dbReference>
<feature type="transmembrane region" description="Helical" evidence="2">
    <location>
        <begin position="295"/>
        <end position="311"/>
    </location>
</feature>
<evidence type="ECO:0000256" key="2">
    <source>
        <dbReference type="SAM" id="Phobius"/>
    </source>
</evidence>
<dbReference type="Gene3D" id="1.10.287.70">
    <property type="match status" value="2"/>
</dbReference>
<keyword evidence="5" id="KW-0813">Transport</keyword>
<reference evidence="5 6" key="1">
    <citation type="journal article" date="2017" name="Nat. Ecol. Evol.">
        <title>Scallop genome provides insights into evolution of bilaterian karyotype and development.</title>
        <authorList>
            <person name="Wang S."/>
            <person name="Zhang J."/>
            <person name="Jiao W."/>
            <person name="Li J."/>
            <person name="Xun X."/>
            <person name="Sun Y."/>
            <person name="Guo X."/>
            <person name="Huan P."/>
            <person name="Dong B."/>
            <person name="Zhang L."/>
            <person name="Hu X."/>
            <person name="Sun X."/>
            <person name="Wang J."/>
            <person name="Zhao C."/>
            <person name="Wang Y."/>
            <person name="Wang D."/>
            <person name="Huang X."/>
            <person name="Wang R."/>
            <person name="Lv J."/>
            <person name="Li Y."/>
            <person name="Zhang Z."/>
            <person name="Liu B."/>
            <person name="Lu W."/>
            <person name="Hui Y."/>
            <person name="Liang J."/>
            <person name="Zhou Z."/>
            <person name="Hou R."/>
            <person name="Li X."/>
            <person name="Liu Y."/>
            <person name="Li H."/>
            <person name="Ning X."/>
            <person name="Lin Y."/>
            <person name="Zhao L."/>
            <person name="Xing Q."/>
            <person name="Dou J."/>
            <person name="Li Y."/>
            <person name="Mao J."/>
            <person name="Guo H."/>
            <person name="Dou H."/>
            <person name="Li T."/>
            <person name="Mu C."/>
            <person name="Jiang W."/>
            <person name="Fu Q."/>
            <person name="Fu X."/>
            <person name="Miao Y."/>
            <person name="Liu J."/>
            <person name="Yu Q."/>
            <person name="Li R."/>
            <person name="Liao H."/>
            <person name="Li X."/>
            <person name="Kong Y."/>
            <person name="Jiang Z."/>
            <person name="Chourrout D."/>
            <person name="Li R."/>
            <person name="Bao Z."/>
        </authorList>
    </citation>
    <scope>NUCLEOTIDE SEQUENCE [LARGE SCALE GENOMIC DNA]</scope>
    <source>
        <strain evidence="5 6">PY_sf001</strain>
    </source>
</reference>
<evidence type="ECO:0000313" key="5">
    <source>
        <dbReference type="EMBL" id="OWF34771.1"/>
    </source>
</evidence>
<feature type="coiled-coil region" evidence="1">
    <location>
        <begin position="442"/>
        <end position="476"/>
    </location>
</feature>
<dbReference type="GO" id="GO:0016020">
    <property type="term" value="C:membrane"/>
    <property type="evidence" value="ECO:0007669"/>
    <property type="project" value="InterPro"/>
</dbReference>
<gene>
    <name evidence="5" type="ORF">KP79_PYT14170</name>
</gene>
<dbReference type="InterPro" id="IPR015449">
    <property type="entry name" value="K_chnl_Ca-activ_SK"/>
</dbReference>
<dbReference type="Proteomes" id="UP000242188">
    <property type="component" value="Unassembled WGS sequence"/>
</dbReference>
<accession>A0A210PE88</accession>
<dbReference type="InterPro" id="IPR004178">
    <property type="entry name" value="CaM-bd_dom"/>
</dbReference>
<proteinExistence type="predicted"/>
<evidence type="ECO:0000313" key="6">
    <source>
        <dbReference type="Proteomes" id="UP000242188"/>
    </source>
</evidence>
<keyword evidence="5" id="KW-0407">Ion channel</keyword>
<dbReference type="Pfam" id="PF02888">
    <property type="entry name" value="CaMBD"/>
    <property type="match status" value="1"/>
</dbReference>
<dbReference type="PRINTS" id="PR00169">
    <property type="entry name" value="KCHANNEL"/>
</dbReference>
<dbReference type="Pfam" id="PF03530">
    <property type="entry name" value="SK_channel"/>
    <property type="match status" value="1"/>
</dbReference>
<feature type="domain" description="Potassium channel" evidence="4">
    <location>
        <begin position="269"/>
        <end position="348"/>
    </location>
</feature>
<protein>
    <submittedName>
        <fullName evidence="5">Small conductance calcium-activated potassium channel protein</fullName>
    </submittedName>
</protein>
<keyword evidence="1" id="KW-0175">Coiled coil</keyword>
<keyword evidence="2" id="KW-1133">Transmembrane helix</keyword>
<feature type="transmembrane region" description="Helical" evidence="2">
    <location>
        <begin position="86"/>
        <end position="104"/>
    </location>
</feature>
<evidence type="ECO:0000259" key="4">
    <source>
        <dbReference type="Pfam" id="PF07885"/>
    </source>
</evidence>
<organism evidence="5 6">
    <name type="scientific">Mizuhopecten yessoensis</name>
    <name type="common">Japanese scallop</name>
    <name type="synonym">Patinopecten yessoensis</name>
    <dbReference type="NCBI Taxonomy" id="6573"/>
    <lineage>
        <taxon>Eukaryota</taxon>
        <taxon>Metazoa</taxon>
        <taxon>Spiralia</taxon>
        <taxon>Lophotrochozoa</taxon>
        <taxon>Mollusca</taxon>
        <taxon>Bivalvia</taxon>
        <taxon>Autobranchia</taxon>
        <taxon>Pteriomorphia</taxon>
        <taxon>Pectinida</taxon>
        <taxon>Pectinoidea</taxon>
        <taxon>Pectinidae</taxon>
        <taxon>Mizuhopecten</taxon>
    </lineage>
</organism>
<comment type="caution">
    <text evidence="5">The sequence shown here is derived from an EMBL/GenBank/DDBJ whole genome shotgun (WGS) entry which is preliminary data.</text>
</comment>